<protein>
    <recommendedName>
        <fullName evidence="3">F-box associated domain-containing protein</fullName>
    </recommendedName>
</protein>
<dbReference type="EMBL" id="JASCZI010244301">
    <property type="protein sequence ID" value="MED6214063.1"/>
    <property type="molecule type" value="Genomic_DNA"/>
</dbReference>
<evidence type="ECO:0000313" key="1">
    <source>
        <dbReference type="EMBL" id="MED6214063.1"/>
    </source>
</evidence>
<organism evidence="1 2">
    <name type="scientific">Stylosanthes scabra</name>
    <dbReference type="NCBI Taxonomy" id="79078"/>
    <lineage>
        <taxon>Eukaryota</taxon>
        <taxon>Viridiplantae</taxon>
        <taxon>Streptophyta</taxon>
        <taxon>Embryophyta</taxon>
        <taxon>Tracheophyta</taxon>
        <taxon>Spermatophyta</taxon>
        <taxon>Magnoliopsida</taxon>
        <taxon>eudicotyledons</taxon>
        <taxon>Gunneridae</taxon>
        <taxon>Pentapetalae</taxon>
        <taxon>rosids</taxon>
        <taxon>fabids</taxon>
        <taxon>Fabales</taxon>
        <taxon>Fabaceae</taxon>
        <taxon>Papilionoideae</taxon>
        <taxon>50 kb inversion clade</taxon>
        <taxon>dalbergioids sensu lato</taxon>
        <taxon>Dalbergieae</taxon>
        <taxon>Pterocarpus clade</taxon>
        <taxon>Stylosanthes</taxon>
    </lineage>
</organism>
<evidence type="ECO:0000313" key="2">
    <source>
        <dbReference type="Proteomes" id="UP001341840"/>
    </source>
</evidence>
<sequence>MSIPRIWHYYANLNVLGECLALDFHDKHKTYIWVMKEYKVQSSWTLMYEIPYCDSEVLCLSNGYGSNIILREYSEEVLTQMRFAKYNAKGELLQYFDHPSLCYSFLYHNRGRSYFLYIESLLTLPSDLLRMRIRKLAIEFAENVLNNLMLLKIRITRGSNEQKELGASIQGR</sequence>
<name>A0ABU6YY95_9FABA</name>
<comment type="caution">
    <text evidence="1">The sequence shown here is derived from an EMBL/GenBank/DDBJ whole genome shotgun (WGS) entry which is preliminary data.</text>
</comment>
<reference evidence="1 2" key="1">
    <citation type="journal article" date="2023" name="Plants (Basel)">
        <title>Bridging the Gap: Combining Genomics and Transcriptomics Approaches to Understand Stylosanthes scabra, an Orphan Legume from the Brazilian Caatinga.</title>
        <authorList>
            <person name="Ferreira-Neto J.R.C."/>
            <person name="da Silva M.D."/>
            <person name="Binneck E."/>
            <person name="de Melo N.F."/>
            <person name="da Silva R.H."/>
            <person name="de Melo A.L.T.M."/>
            <person name="Pandolfi V."/>
            <person name="Bustamante F.O."/>
            <person name="Brasileiro-Vidal A.C."/>
            <person name="Benko-Iseppon A.M."/>
        </authorList>
    </citation>
    <scope>NUCLEOTIDE SEQUENCE [LARGE SCALE GENOMIC DNA]</scope>
    <source>
        <tissue evidence="1">Leaves</tissue>
    </source>
</reference>
<evidence type="ECO:0008006" key="3">
    <source>
        <dbReference type="Google" id="ProtNLM"/>
    </source>
</evidence>
<keyword evidence="2" id="KW-1185">Reference proteome</keyword>
<accession>A0ABU6YY95</accession>
<dbReference type="Proteomes" id="UP001341840">
    <property type="component" value="Unassembled WGS sequence"/>
</dbReference>
<proteinExistence type="predicted"/>
<gene>
    <name evidence="1" type="ORF">PIB30_099353</name>
</gene>